<accession>A0A8G1X903</accession>
<organism evidence="3 4">
    <name type="scientific">Kitasatospora cineracea</name>
    <dbReference type="NCBI Taxonomy" id="88074"/>
    <lineage>
        <taxon>Bacteria</taxon>
        <taxon>Bacillati</taxon>
        <taxon>Actinomycetota</taxon>
        <taxon>Actinomycetes</taxon>
        <taxon>Kitasatosporales</taxon>
        <taxon>Streptomycetaceae</taxon>
        <taxon>Kitasatospora</taxon>
    </lineage>
</organism>
<evidence type="ECO:0000256" key="1">
    <source>
        <dbReference type="SAM" id="Phobius"/>
    </source>
</evidence>
<gene>
    <name evidence="3" type="ORF">EDD38_5983</name>
    <name evidence="2" type="ORF">EDD39_5895</name>
</gene>
<keyword evidence="1" id="KW-0812">Transmembrane</keyword>
<dbReference type="AlphaFoldDB" id="A0A3N4RBU2"/>
<dbReference type="EMBL" id="RJVJ01000002">
    <property type="protein sequence ID" value="ROR37741.1"/>
    <property type="molecule type" value="Genomic_DNA"/>
</dbReference>
<evidence type="ECO:0000313" key="4">
    <source>
        <dbReference type="Proteomes" id="UP000266906"/>
    </source>
</evidence>
<evidence type="ECO:0000313" key="3">
    <source>
        <dbReference type="EMBL" id="RPE28839.1"/>
    </source>
</evidence>
<keyword evidence="1" id="KW-0472">Membrane</keyword>
<comment type="caution">
    <text evidence="3">The sequence shown here is derived from an EMBL/GenBank/DDBJ whole genome shotgun (WGS) entry which is preliminary data.</text>
</comment>
<dbReference type="EMBL" id="RKQG01000002">
    <property type="protein sequence ID" value="RPE28839.1"/>
    <property type="molecule type" value="Genomic_DNA"/>
</dbReference>
<evidence type="ECO:0000313" key="5">
    <source>
        <dbReference type="Proteomes" id="UP000267408"/>
    </source>
</evidence>
<dbReference type="Proteomes" id="UP000267408">
    <property type="component" value="Unassembled WGS sequence"/>
</dbReference>
<evidence type="ECO:0000313" key="2">
    <source>
        <dbReference type="EMBL" id="ROR37741.1"/>
    </source>
</evidence>
<reference evidence="4 5" key="1">
    <citation type="submission" date="2018-11" db="EMBL/GenBank/DDBJ databases">
        <title>Sequencing the genomes of 1000 actinobacteria strains.</title>
        <authorList>
            <person name="Klenk H.-P."/>
        </authorList>
    </citation>
    <scope>NUCLEOTIDE SEQUENCE [LARGE SCALE GENOMIC DNA]</scope>
    <source>
        <strain evidence="2 5">DSM 44780</strain>
        <strain evidence="3 4">DSM 44781</strain>
    </source>
</reference>
<feature type="transmembrane region" description="Helical" evidence="1">
    <location>
        <begin position="24"/>
        <end position="44"/>
    </location>
</feature>
<keyword evidence="1" id="KW-1133">Transmembrane helix</keyword>
<proteinExistence type="predicted"/>
<feature type="transmembrane region" description="Helical" evidence="1">
    <location>
        <begin position="50"/>
        <end position="74"/>
    </location>
</feature>
<dbReference type="RefSeq" id="WP_123561856.1">
    <property type="nucleotide sequence ID" value="NZ_RJVJ01000002.1"/>
</dbReference>
<keyword evidence="4" id="KW-1185">Reference proteome</keyword>
<protein>
    <submittedName>
        <fullName evidence="3">Uncharacterized protein</fullName>
    </submittedName>
</protein>
<accession>A0A3N4RBU2</accession>
<dbReference type="Proteomes" id="UP000266906">
    <property type="component" value="Unassembled WGS sequence"/>
</dbReference>
<name>A0A3N4RBU2_9ACTN</name>
<sequence length="100" mass="10228">MSGRDGGAGAGRDGYASATLPRHLLRGAVGFGAVAAGFGLLPVFGPVVLLAVPIGLVALRGCPLCWTVGLLQLLSRGRLRRTCRDGRCTLERGSRGRAAG</sequence>